<proteinExistence type="predicted"/>
<accession>A0A9D5K7N6</accession>
<dbReference type="Pfam" id="PF02810">
    <property type="entry name" value="SEC-C"/>
    <property type="match status" value="1"/>
</dbReference>
<dbReference type="EMBL" id="WJKJ01000037">
    <property type="protein sequence ID" value="MBD3363826.1"/>
    <property type="molecule type" value="Genomic_DNA"/>
</dbReference>
<comment type="caution">
    <text evidence="1">The sequence shown here is derived from an EMBL/GenBank/DDBJ whole genome shotgun (WGS) entry which is preliminary data.</text>
</comment>
<dbReference type="InterPro" id="IPR058292">
    <property type="entry name" value="DUF7986"/>
</dbReference>
<dbReference type="Pfam" id="PF25948">
    <property type="entry name" value="DUF7986"/>
    <property type="match status" value="1"/>
</dbReference>
<evidence type="ECO:0000313" key="2">
    <source>
        <dbReference type="Proteomes" id="UP000630660"/>
    </source>
</evidence>
<evidence type="ECO:0008006" key="3">
    <source>
        <dbReference type="Google" id="ProtNLM"/>
    </source>
</evidence>
<dbReference type="Gene3D" id="3.10.450.50">
    <property type="match status" value="1"/>
</dbReference>
<dbReference type="InterPro" id="IPR004027">
    <property type="entry name" value="SEC_C_motif"/>
</dbReference>
<evidence type="ECO:0000313" key="1">
    <source>
        <dbReference type="EMBL" id="MBD3363826.1"/>
    </source>
</evidence>
<name>A0A9D5K7N6_UNCW3</name>
<dbReference type="SUPFAM" id="SSF103642">
    <property type="entry name" value="Sec-C motif"/>
    <property type="match status" value="1"/>
</dbReference>
<organism evidence="1 2">
    <name type="scientific">candidate division WOR-3 bacterium</name>
    <dbReference type="NCBI Taxonomy" id="2052148"/>
    <lineage>
        <taxon>Bacteria</taxon>
        <taxon>Bacteria division WOR-3</taxon>
    </lineage>
</organism>
<gene>
    <name evidence="1" type="ORF">GF359_01275</name>
</gene>
<dbReference type="AlphaFoldDB" id="A0A9D5K7N6"/>
<dbReference type="Proteomes" id="UP000630660">
    <property type="component" value="Unassembled WGS sequence"/>
</dbReference>
<protein>
    <recommendedName>
        <fullName evidence="3">SEC-C domain-containing protein</fullName>
    </recommendedName>
</protein>
<sequence>MGKETVGRNDPCPCGSGKKYKRCCMSKNYGGPGREKMIHSRLLHEVLDFCKRYYRESLDEADEMFWGDFNPEEDLPDNLLEMADINFWEWVVYDWCPDGKRNMVELYMEKVEQFTPDETKILRIMKESVLSLYEVQEIFPEKGLLLKDLLLGGEYDVKEKLATAGLRKWGIFATRLLRLDDVYVMSGCIYVYPRRTKENLINSIQKGFKKHKKLTKRDSMRDYLKGVSEVFNFILCDLILHPQEIVLSTTTGEQFVLSKGIFEVIDIKAAEKGLNSIKDFRREEKGEYVWLDDRKKDQSTVLGTIRLEGKVLTLECFSKERLTRGKKLITGNLGEAVSYRADTYEDVSEASSRIKGKDLDDTGDDVFVEIPQDVYNAEMKKYYEKWLDMSIPALDDKTPRQALKTKKGKEQLKELLRYFEYKEDDRRKRGKSYFKVKWLWDKLGLEPEE</sequence>
<reference evidence="1" key="1">
    <citation type="submission" date="2019-11" db="EMBL/GenBank/DDBJ databases">
        <title>Microbial mats filling the niche in hypersaline microbial mats.</title>
        <authorList>
            <person name="Wong H.L."/>
            <person name="Macleod F.I."/>
            <person name="White R.A. III"/>
            <person name="Burns B.P."/>
        </authorList>
    </citation>
    <scope>NUCLEOTIDE SEQUENCE</scope>
    <source>
        <strain evidence="1">Bin_327</strain>
    </source>
</reference>